<feature type="transmembrane region" description="Helical" evidence="2">
    <location>
        <begin position="35"/>
        <end position="56"/>
    </location>
</feature>
<sequence>MNRIGQGLTLVLLGAAALTSTIPTDLYLNWVKPAFGPFLIGAGVVMVVLGALVVAAELRGERDGDEVEDAAPRTATHTAAATAPDTDDATAVAERYGHGDGDGHGHDHARAPGIAWMLLLPVLAVFVVAPPALGAYTVETSAESAAPPRESARSGRFDDGLEEAGPGEVVAMDIQAFIMRAWIDEERTLAGREVELTGFAVPDPEGEGWYLARLQMACCAADAVVNKVFIDDGRIPEADSWWTVRGTWVEPEGALEDVTEHEFEVIERVPVDDPPDPYE</sequence>
<dbReference type="InterPro" id="IPR048447">
    <property type="entry name" value="DUF1980_C"/>
</dbReference>
<dbReference type="Pfam" id="PF21537">
    <property type="entry name" value="DUF1980_C"/>
    <property type="match status" value="1"/>
</dbReference>
<keyword evidence="2" id="KW-0472">Membrane</keyword>
<keyword evidence="5" id="KW-1185">Reference proteome</keyword>
<name>A0A7Z0EST4_9ACTN</name>
<keyword evidence="2" id="KW-1133">Transmembrane helix</keyword>
<evidence type="ECO:0000313" key="4">
    <source>
        <dbReference type="EMBL" id="NYJ37612.1"/>
    </source>
</evidence>
<gene>
    <name evidence="4" type="ORF">HNR10_005493</name>
</gene>
<evidence type="ECO:0000259" key="3">
    <source>
        <dbReference type="Pfam" id="PF21537"/>
    </source>
</evidence>
<accession>A0A7Z0EST4</accession>
<feature type="transmembrane region" description="Helical" evidence="2">
    <location>
        <begin position="114"/>
        <end position="133"/>
    </location>
</feature>
<dbReference type="EMBL" id="JACCFS010000001">
    <property type="protein sequence ID" value="NYJ37612.1"/>
    <property type="molecule type" value="Genomic_DNA"/>
</dbReference>
<reference evidence="4 5" key="1">
    <citation type="submission" date="2020-07" db="EMBL/GenBank/DDBJ databases">
        <title>Sequencing the genomes of 1000 actinobacteria strains.</title>
        <authorList>
            <person name="Klenk H.-P."/>
        </authorList>
    </citation>
    <scope>NUCLEOTIDE SEQUENCE [LARGE SCALE GENOMIC DNA]</scope>
    <source>
        <strain evidence="4 5">DSM 44442</strain>
    </source>
</reference>
<keyword evidence="2" id="KW-0812">Transmembrane</keyword>
<organism evidence="4 5">
    <name type="scientific">Nocardiopsis aegyptia</name>
    <dbReference type="NCBI Taxonomy" id="220378"/>
    <lineage>
        <taxon>Bacteria</taxon>
        <taxon>Bacillati</taxon>
        <taxon>Actinomycetota</taxon>
        <taxon>Actinomycetes</taxon>
        <taxon>Streptosporangiales</taxon>
        <taxon>Nocardiopsidaceae</taxon>
        <taxon>Nocardiopsis</taxon>
    </lineage>
</organism>
<dbReference type="Proteomes" id="UP000572051">
    <property type="component" value="Unassembled WGS sequence"/>
</dbReference>
<evidence type="ECO:0000256" key="1">
    <source>
        <dbReference type="SAM" id="MobiDB-lite"/>
    </source>
</evidence>
<protein>
    <submittedName>
        <fullName evidence="4">Putative repeat protein (TIGR03943 family)</fullName>
    </submittedName>
</protein>
<evidence type="ECO:0000313" key="5">
    <source>
        <dbReference type="Proteomes" id="UP000572051"/>
    </source>
</evidence>
<comment type="caution">
    <text evidence="4">The sequence shown here is derived from an EMBL/GenBank/DDBJ whole genome shotgun (WGS) entry which is preliminary data.</text>
</comment>
<evidence type="ECO:0000256" key="2">
    <source>
        <dbReference type="SAM" id="Phobius"/>
    </source>
</evidence>
<dbReference type="NCBIfam" id="TIGR03943">
    <property type="entry name" value="TIGR03943 family putative permease subunit"/>
    <property type="match status" value="1"/>
</dbReference>
<feature type="compositionally biased region" description="Low complexity" evidence="1">
    <location>
        <begin position="72"/>
        <end position="88"/>
    </location>
</feature>
<dbReference type="RefSeq" id="WP_179828492.1">
    <property type="nucleotide sequence ID" value="NZ_JACCFS010000001.1"/>
</dbReference>
<feature type="domain" description="DUF1980" evidence="3">
    <location>
        <begin position="184"/>
        <end position="278"/>
    </location>
</feature>
<dbReference type="AlphaFoldDB" id="A0A7Z0EST4"/>
<dbReference type="InterPro" id="IPR015402">
    <property type="entry name" value="DUF1980"/>
</dbReference>
<proteinExistence type="predicted"/>
<feature type="region of interest" description="Disordered" evidence="1">
    <location>
        <begin position="62"/>
        <end position="88"/>
    </location>
</feature>